<keyword evidence="2" id="KW-1185">Reference proteome</keyword>
<accession>A0A6H5IMI8</accession>
<dbReference type="Proteomes" id="UP000479190">
    <property type="component" value="Unassembled WGS sequence"/>
</dbReference>
<gene>
    <name evidence="1" type="ORF">TBRA_LOCUS10463</name>
</gene>
<evidence type="ECO:0000313" key="1">
    <source>
        <dbReference type="EMBL" id="CAB0038692.1"/>
    </source>
</evidence>
<organism evidence="1 2">
    <name type="scientific">Trichogramma brassicae</name>
    <dbReference type="NCBI Taxonomy" id="86971"/>
    <lineage>
        <taxon>Eukaryota</taxon>
        <taxon>Metazoa</taxon>
        <taxon>Ecdysozoa</taxon>
        <taxon>Arthropoda</taxon>
        <taxon>Hexapoda</taxon>
        <taxon>Insecta</taxon>
        <taxon>Pterygota</taxon>
        <taxon>Neoptera</taxon>
        <taxon>Endopterygota</taxon>
        <taxon>Hymenoptera</taxon>
        <taxon>Apocrita</taxon>
        <taxon>Proctotrupomorpha</taxon>
        <taxon>Chalcidoidea</taxon>
        <taxon>Trichogrammatidae</taxon>
        <taxon>Trichogramma</taxon>
    </lineage>
</organism>
<sequence>MLKPSKPAFEPSSYHPLCMLDTAGKLLERIIADRLEAFTEGPAGLADSQFGFRKGRSTNDVIQKVLSTAKAAISGKRYHSGTKKYCVIVTLESSILQIFGGGQNFSARFIQRVIYRFSVCFMYKMKAPSRQAQIGNNKGPVQSKPYKLKAKYRDELDQIVDEYKKLGIVKGTHLYASQTELNTDASALGLAAMLFQADEKDDGPLVSDSPDGMRLLLRSAEDVATAVGLRFNPSKSATLHLKGAGTARVRDTRFSIQGSKMCSMREGEAYEHLGVPTGFQVLNTSSTITTLLFFSITFRQEFESLLLISILTPMQSRPGL</sequence>
<reference evidence="1 2" key="1">
    <citation type="submission" date="2020-02" db="EMBL/GenBank/DDBJ databases">
        <authorList>
            <person name="Ferguson B K."/>
        </authorList>
    </citation>
    <scope>NUCLEOTIDE SEQUENCE [LARGE SCALE GENOMIC DNA]</scope>
</reference>
<name>A0A6H5IMI8_9HYME</name>
<dbReference type="OrthoDB" id="10065625at2759"/>
<protein>
    <submittedName>
        <fullName evidence="1">Uncharacterized protein</fullName>
    </submittedName>
</protein>
<dbReference type="AlphaFoldDB" id="A0A6H5IMI8"/>
<proteinExistence type="predicted"/>
<evidence type="ECO:0000313" key="2">
    <source>
        <dbReference type="Proteomes" id="UP000479190"/>
    </source>
</evidence>
<dbReference type="EMBL" id="CADCXV010000922">
    <property type="protein sequence ID" value="CAB0038692.1"/>
    <property type="molecule type" value="Genomic_DNA"/>
</dbReference>
<dbReference type="PANTHER" id="PTHR19446">
    <property type="entry name" value="REVERSE TRANSCRIPTASES"/>
    <property type="match status" value="1"/>
</dbReference>